<evidence type="ECO:0000313" key="2">
    <source>
        <dbReference type="EMBL" id="SPV19771.1"/>
    </source>
</evidence>
<accession>A0AAE8NEJ2</accession>
<keyword evidence="2" id="KW-0560">Oxidoreductase</keyword>
<dbReference type="PROSITE" id="PS51725">
    <property type="entry name" value="ABM"/>
    <property type="match status" value="1"/>
</dbReference>
<dbReference type="GO" id="GO:0004497">
    <property type="term" value="F:monooxygenase activity"/>
    <property type="evidence" value="ECO:0007669"/>
    <property type="project" value="UniProtKB-KW"/>
</dbReference>
<dbReference type="AlphaFoldDB" id="A0AAE8NEJ2"/>
<sequence>MIFEIAQIEIQENGEQGFERAVAEAKLLIERAPGCHGLRLYRGIEQPSRYRLMVQWESVALHDAFRQTADFQRWRELAGPFFVGPPSVEHVSEVRIAGA</sequence>
<dbReference type="InterPro" id="IPR011008">
    <property type="entry name" value="Dimeric_a/b-barrel"/>
</dbReference>
<organism evidence="2 3">
    <name type="scientific">Burkholderia cepacia</name>
    <name type="common">Pseudomonas cepacia</name>
    <dbReference type="NCBI Taxonomy" id="292"/>
    <lineage>
        <taxon>Bacteria</taxon>
        <taxon>Pseudomonadati</taxon>
        <taxon>Pseudomonadota</taxon>
        <taxon>Betaproteobacteria</taxon>
        <taxon>Burkholderiales</taxon>
        <taxon>Burkholderiaceae</taxon>
        <taxon>Burkholderia</taxon>
        <taxon>Burkholderia cepacia complex</taxon>
    </lineage>
</organism>
<keyword evidence="2" id="KW-0503">Monooxygenase</keyword>
<protein>
    <submittedName>
        <fullName evidence="2">Antibiotic biosynthesis monooxygenase</fullName>
    </submittedName>
</protein>
<dbReference type="EMBL" id="UARD01000014">
    <property type="protein sequence ID" value="SPV19771.1"/>
    <property type="molecule type" value="Genomic_DNA"/>
</dbReference>
<evidence type="ECO:0000313" key="3">
    <source>
        <dbReference type="Proteomes" id="UP000250416"/>
    </source>
</evidence>
<comment type="caution">
    <text evidence="2">The sequence shown here is derived from an EMBL/GenBank/DDBJ whole genome shotgun (WGS) entry which is preliminary data.</text>
</comment>
<reference evidence="2 3" key="1">
    <citation type="submission" date="2018-06" db="EMBL/GenBank/DDBJ databases">
        <authorList>
            <consortium name="Pathogen Informatics"/>
            <person name="Doyle S."/>
        </authorList>
    </citation>
    <scope>NUCLEOTIDE SEQUENCE [LARGE SCALE GENOMIC DNA]</scope>
    <source>
        <strain evidence="2 3">NCTC10661</strain>
    </source>
</reference>
<dbReference type="Pfam" id="PF03992">
    <property type="entry name" value="ABM"/>
    <property type="match status" value="1"/>
</dbReference>
<name>A0AAE8NEJ2_BURCE</name>
<dbReference type="Proteomes" id="UP000250416">
    <property type="component" value="Unassembled WGS sequence"/>
</dbReference>
<evidence type="ECO:0000259" key="1">
    <source>
        <dbReference type="PROSITE" id="PS51725"/>
    </source>
</evidence>
<dbReference type="Gene3D" id="3.30.70.100">
    <property type="match status" value="1"/>
</dbReference>
<proteinExistence type="predicted"/>
<gene>
    <name evidence="2" type="ORF">NCTC10661_03130</name>
</gene>
<feature type="domain" description="ABM" evidence="1">
    <location>
        <begin position="2"/>
        <end position="90"/>
    </location>
</feature>
<dbReference type="SUPFAM" id="SSF54909">
    <property type="entry name" value="Dimeric alpha+beta barrel"/>
    <property type="match status" value="1"/>
</dbReference>
<dbReference type="InterPro" id="IPR007138">
    <property type="entry name" value="ABM_dom"/>
</dbReference>